<dbReference type="InterPro" id="IPR049207">
    <property type="entry name" value="DUF4246_N"/>
</dbReference>
<proteinExistence type="predicted"/>
<protein>
    <submittedName>
        <fullName evidence="4">Uncharacterized protein</fullName>
    </submittedName>
</protein>
<dbReference type="PANTHER" id="PTHR33119:SF1">
    <property type="entry name" value="FE2OG DIOXYGENASE DOMAIN-CONTAINING PROTEIN"/>
    <property type="match status" value="1"/>
</dbReference>
<feature type="region of interest" description="Disordered" evidence="1">
    <location>
        <begin position="1"/>
        <end position="23"/>
    </location>
</feature>
<dbReference type="Pfam" id="PF21666">
    <property type="entry name" value="DUF4246_N"/>
    <property type="match status" value="1"/>
</dbReference>
<evidence type="ECO:0000313" key="4">
    <source>
        <dbReference type="EMBL" id="KAF8885258.1"/>
    </source>
</evidence>
<evidence type="ECO:0000313" key="5">
    <source>
        <dbReference type="Proteomes" id="UP000724874"/>
    </source>
</evidence>
<feature type="region of interest" description="Disordered" evidence="1">
    <location>
        <begin position="322"/>
        <end position="349"/>
    </location>
</feature>
<feature type="domain" description="DUF4246" evidence="2">
    <location>
        <begin position="106"/>
        <end position="547"/>
    </location>
</feature>
<accession>A0A9P5NFH9</accession>
<comment type="caution">
    <text evidence="4">The sequence shown here is derived from an EMBL/GenBank/DDBJ whole genome shotgun (WGS) entry which is preliminary data.</text>
</comment>
<evidence type="ECO:0000256" key="1">
    <source>
        <dbReference type="SAM" id="MobiDB-lite"/>
    </source>
</evidence>
<organism evidence="4 5">
    <name type="scientific">Gymnopilus junonius</name>
    <name type="common">Spectacular rustgill mushroom</name>
    <name type="synonym">Gymnopilus spectabilis subsp. junonius</name>
    <dbReference type="NCBI Taxonomy" id="109634"/>
    <lineage>
        <taxon>Eukaryota</taxon>
        <taxon>Fungi</taxon>
        <taxon>Dikarya</taxon>
        <taxon>Basidiomycota</taxon>
        <taxon>Agaricomycotina</taxon>
        <taxon>Agaricomycetes</taxon>
        <taxon>Agaricomycetidae</taxon>
        <taxon>Agaricales</taxon>
        <taxon>Agaricineae</taxon>
        <taxon>Hymenogastraceae</taxon>
        <taxon>Gymnopilus</taxon>
    </lineage>
</organism>
<dbReference type="PANTHER" id="PTHR33119">
    <property type="entry name" value="IFI3P"/>
    <property type="match status" value="1"/>
</dbReference>
<dbReference type="Pfam" id="PF14033">
    <property type="entry name" value="DUF4246"/>
    <property type="match status" value="1"/>
</dbReference>
<dbReference type="AlphaFoldDB" id="A0A9P5NFH9"/>
<dbReference type="EMBL" id="JADNYJ010000103">
    <property type="protein sequence ID" value="KAF8885258.1"/>
    <property type="molecule type" value="Genomic_DNA"/>
</dbReference>
<evidence type="ECO:0000259" key="2">
    <source>
        <dbReference type="Pfam" id="PF14033"/>
    </source>
</evidence>
<gene>
    <name evidence="4" type="ORF">CPB84DRAFT_1788555</name>
</gene>
<dbReference type="Proteomes" id="UP000724874">
    <property type="component" value="Unassembled WGS sequence"/>
</dbReference>
<dbReference type="InterPro" id="IPR025340">
    <property type="entry name" value="DUF4246"/>
</dbReference>
<evidence type="ECO:0000259" key="3">
    <source>
        <dbReference type="Pfam" id="PF21666"/>
    </source>
</evidence>
<reference evidence="4" key="1">
    <citation type="submission" date="2020-11" db="EMBL/GenBank/DDBJ databases">
        <authorList>
            <consortium name="DOE Joint Genome Institute"/>
            <person name="Ahrendt S."/>
            <person name="Riley R."/>
            <person name="Andreopoulos W."/>
            <person name="LaButti K."/>
            <person name="Pangilinan J."/>
            <person name="Ruiz-duenas F.J."/>
            <person name="Barrasa J.M."/>
            <person name="Sanchez-Garcia M."/>
            <person name="Camarero S."/>
            <person name="Miyauchi S."/>
            <person name="Serrano A."/>
            <person name="Linde D."/>
            <person name="Babiker R."/>
            <person name="Drula E."/>
            <person name="Ayuso-Fernandez I."/>
            <person name="Pacheco R."/>
            <person name="Padilla G."/>
            <person name="Ferreira P."/>
            <person name="Barriuso J."/>
            <person name="Kellner H."/>
            <person name="Castanera R."/>
            <person name="Alfaro M."/>
            <person name="Ramirez L."/>
            <person name="Pisabarro A.G."/>
            <person name="Kuo A."/>
            <person name="Tritt A."/>
            <person name="Lipzen A."/>
            <person name="He G."/>
            <person name="Yan M."/>
            <person name="Ng V."/>
            <person name="Cullen D."/>
            <person name="Martin F."/>
            <person name="Rosso M.-N."/>
            <person name="Henrissat B."/>
            <person name="Hibbett D."/>
            <person name="Martinez A.T."/>
            <person name="Grigoriev I.V."/>
        </authorList>
    </citation>
    <scope>NUCLEOTIDE SEQUENCE</scope>
    <source>
        <strain evidence="4">AH 44721</strain>
    </source>
</reference>
<sequence length="629" mass="71130">MSAKETPAATAGEGRTTLPGFGRPLNYEPQEGDPGFVRPLFPSALSTFGMKSGKTTLAMVPLRELTMLQLMNSITDKPGWYHKVNDPEIVEKWKEEALASGRDITESMINWCIEELKYKASLLPEDPAEHPPIIVYNGDVVKSDVAVPPELKKELQEAVKEFEAKIPERLKDWHPGSDEKVWDLIHPSLFPLIYGRTRVLANGEATTLEDCITRSGEGEIAPIPGEDDTHEFGKPPVHFYSWQQNYLKKPFSAKFQWLPCEVDISSGEARITTYINNLHPGEEKPLYRLIERLISSSVPLWNVTLAPLTVESYSHPARVHYDEVTYDPDPGNLPPEEGPQQGSDESEDDYYERRQAWIEDTRKVLRPEPETFKPLDEPPVFSLKDKYGQRGLQVIVKLANIELTSEKPAYNGGSWHVEGQMNEHIVATSLYYYSCENITASILSFKQQCDEQSESEHIAYMQHEHEFLSEIFGCEQDGPAVQEVGSVETLEGRLLTFPNILQHRVGPFKLKDPTKPGHRKIIALFLVDPNIKVISTAHVPCQQQEWWWAVTQSLHLEANANLGAGSRASGRGVASLPLELQDHVLEDVDFPINMQEAKKLRMDLIEERKEFVVKSHQAFEASTFSLCEH</sequence>
<feature type="domain" description="DUF4246" evidence="3">
    <location>
        <begin position="18"/>
        <end position="96"/>
    </location>
</feature>
<dbReference type="OrthoDB" id="415532at2759"/>
<name>A0A9P5NFH9_GYMJU</name>
<keyword evidence="5" id="KW-1185">Reference proteome</keyword>
<dbReference type="InterPro" id="IPR049192">
    <property type="entry name" value="DUF4246_C"/>
</dbReference>